<gene>
    <name evidence="1" type="ORF">PsYK624_066840</name>
</gene>
<organism evidence="1 2">
    <name type="scientific">Phanerochaete sordida</name>
    <dbReference type="NCBI Taxonomy" id="48140"/>
    <lineage>
        <taxon>Eukaryota</taxon>
        <taxon>Fungi</taxon>
        <taxon>Dikarya</taxon>
        <taxon>Basidiomycota</taxon>
        <taxon>Agaricomycotina</taxon>
        <taxon>Agaricomycetes</taxon>
        <taxon>Polyporales</taxon>
        <taxon>Phanerochaetaceae</taxon>
        <taxon>Phanerochaete</taxon>
    </lineage>
</organism>
<keyword evidence="2" id="KW-1185">Reference proteome</keyword>
<sequence length="78" mass="8441">MKPTAARCSSESSLSFQECAELPGTCKLRVWKTGKPRGKREDAPGVRFAAQLGQAVAGRLLSHLRPSAFPMPHAPRLP</sequence>
<accession>A0A9P3G760</accession>
<evidence type="ECO:0000313" key="1">
    <source>
        <dbReference type="EMBL" id="GJE90543.1"/>
    </source>
</evidence>
<dbReference type="EMBL" id="BPQB01000017">
    <property type="protein sequence ID" value="GJE90543.1"/>
    <property type="molecule type" value="Genomic_DNA"/>
</dbReference>
<reference evidence="1 2" key="1">
    <citation type="submission" date="2021-08" db="EMBL/GenBank/DDBJ databases">
        <title>Draft Genome Sequence of Phanerochaete sordida strain YK-624.</title>
        <authorList>
            <person name="Mori T."/>
            <person name="Dohra H."/>
            <person name="Suzuki T."/>
            <person name="Kawagishi H."/>
            <person name="Hirai H."/>
        </authorList>
    </citation>
    <scope>NUCLEOTIDE SEQUENCE [LARGE SCALE GENOMIC DNA]</scope>
    <source>
        <strain evidence="1 2">YK-624</strain>
    </source>
</reference>
<proteinExistence type="predicted"/>
<dbReference type="Proteomes" id="UP000703269">
    <property type="component" value="Unassembled WGS sequence"/>
</dbReference>
<dbReference type="AlphaFoldDB" id="A0A9P3G760"/>
<comment type="caution">
    <text evidence="1">The sequence shown here is derived from an EMBL/GenBank/DDBJ whole genome shotgun (WGS) entry which is preliminary data.</text>
</comment>
<evidence type="ECO:0000313" key="2">
    <source>
        <dbReference type="Proteomes" id="UP000703269"/>
    </source>
</evidence>
<name>A0A9P3G760_9APHY</name>
<protein>
    <submittedName>
        <fullName evidence="1">Uncharacterized protein</fullName>
    </submittedName>
</protein>